<dbReference type="GO" id="GO:0046872">
    <property type="term" value="F:metal ion binding"/>
    <property type="evidence" value="ECO:0007669"/>
    <property type="project" value="InterPro"/>
</dbReference>
<dbReference type="Pfam" id="PF02607">
    <property type="entry name" value="B12-binding_2"/>
    <property type="match status" value="1"/>
</dbReference>
<dbReference type="InterPro" id="IPR047057">
    <property type="entry name" value="MerR_fam"/>
</dbReference>
<gene>
    <name evidence="4" type="ORF">Afil01_62750</name>
</gene>
<dbReference type="EMBL" id="BSTX01000006">
    <property type="protein sequence ID" value="GLZ81468.1"/>
    <property type="molecule type" value="Genomic_DNA"/>
</dbReference>
<dbReference type="GO" id="GO:0003700">
    <property type="term" value="F:DNA-binding transcription factor activity"/>
    <property type="evidence" value="ECO:0007669"/>
    <property type="project" value="InterPro"/>
</dbReference>
<comment type="caution">
    <text evidence="4">The sequence shown here is derived from an EMBL/GenBank/DDBJ whole genome shotgun (WGS) entry which is preliminary data.</text>
</comment>
<dbReference type="SUPFAM" id="SSF46955">
    <property type="entry name" value="Putative DNA-binding domain"/>
    <property type="match status" value="1"/>
</dbReference>
<sequence>MTEGLSAGEAARRLGVAVTTLRTWHRRYGLGPGGHAAGRHRRYREADLARLELMCRLTSRGVPAAEAARRVSAVPPAALGHGAPTTLAPPPGTLVLPMSGAPPAPPPVSPIAAVRGLIAAAFRLDVTAVRETLARHLAVHGVPATWDGLLRPALTGVGDRHAATGRHVEVEHLLSRCAGEALAAVPRPTAPPAPVLLACADDEQHSLPLEALAAALAERGLSVRMLGARVPPEALAAAVARTGPALVIVWSHAAATGDPAQLARLQASGVLVAAAGPGWPAPPPGVLTPASLEEAMTLVLRAADV</sequence>
<dbReference type="PROSITE" id="PS50937">
    <property type="entry name" value="HTH_MERR_2"/>
    <property type="match status" value="1"/>
</dbReference>
<dbReference type="InterPro" id="IPR036724">
    <property type="entry name" value="Cobalamin-bd_sf"/>
</dbReference>
<dbReference type="Gene3D" id="3.40.50.280">
    <property type="entry name" value="Cobalamin-binding domain"/>
    <property type="match status" value="1"/>
</dbReference>
<dbReference type="InterPro" id="IPR009061">
    <property type="entry name" value="DNA-bd_dom_put_sf"/>
</dbReference>
<dbReference type="InterPro" id="IPR003759">
    <property type="entry name" value="Cbl-bd_cap"/>
</dbReference>
<feature type="domain" description="HTH merR-type" evidence="2">
    <location>
        <begin position="4"/>
        <end position="73"/>
    </location>
</feature>
<evidence type="ECO:0000313" key="4">
    <source>
        <dbReference type="EMBL" id="GLZ81468.1"/>
    </source>
</evidence>
<feature type="domain" description="B12-binding" evidence="3">
    <location>
        <begin position="192"/>
        <end position="305"/>
    </location>
</feature>
<evidence type="ECO:0000256" key="1">
    <source>
        <dbReference type="ARBA" id="ARBA00023125"/>
    </source>
</evidence>
<proteinExistence type="predicted"/>
<evidence type="ECO:0000313" key="5">
    <source>
        <dbReference type="Proteomes" id="UP001165079"/>
    </source>
</evidence>
<dbReference type="SMART" id="SM00422">
    <property type="entry name" value="HTH_MERR"/>
    <property type="match status" value="1"/>
</dbReference>
<dbReference type="SUPFAM" id="SSF52242">
    <property type="entry name" value="Cobalamin (vitamin B12)-binding domain"/>
    <property type="match status" value="1"/>
</dbReference>
<evidence type="ECO:0000259" key="3">
    <source>
        <dbReference type="PROSITE" id="PS51332"/>
    </source>
</evidence>
<name>A0A9W6SSD1_9ACTN</name>
<keyword evidence="1" id="KW-0238">DNA-binding</keyword>
<dbReference type="RefSeq" id="WP_432705384.1">
    <property type="nucleotide sequence ID" value="NZ_BSTX01000006.1"/>
</dbReference>
<dbReference type="Proteomes" id="UP001165079">
    <property type="component" value="Unassembled WGS sequence"/>
</dbReference>
<dbReference type="InterPro" id="IPR006158">
    <property type="entry name" value="Cobalamin-bd"/>
</dbReference>
<dbReference type="PANTHER" id="PTHR30204:SF97">
    <property type="entry name" value="MERR FAMILY REGULATORY PROTEIN"/>
    <property type="match status" value="1"/>
</dbReference>
<keyword evidence="5" id="KW-1185">Reference proteome</keyword>
<dbReference type="GO" id="GO:0003677">
    <property type="term" value="F:DNA binding"/>
    <property type="evidence" value="ECO:0007669"/>
    <property type="project" value="UniProtKB-KW"/>
</dbReference>
<dbReference type="Pfam" id="PF13411">
    <property type="entry name" value="MerR_1"/>
    <property type="match status" value="1"/>
</dbReference>
<dbReference type="PANTHER" id="PTHR30204">
    <property type="entry name" value="REDOX-CYCLING DRUG-SENSING TRANSCRIPTIONAL ACTIVATOR SOXR"/>
    <property type="match status" value="1"/>
</dbReference>
<accession>A0A9W6SSD1</accession>
<evidence type="ECO:0000259" key="2">
    <source>
        <dbReference type="PROSITE" id="PS50937"/>
    </source>
</evidence>
<dbReference type="PROSITE" id="PS51332">
    <property type="entry name" value="B12_BINDING"/>
    <property type="match status" value="1"/>
</dbReference>
<dbReference type="Gene3D" id="1.10.1660.10">
    <property type="match status" value="1"/>
</dbReference>
<dbReference type="AlphaFoldDB" id="A0A9W6SSD1"/>
<organism evidence="4 5">
    <name type="scientific">Actinorhabdospora filicis</name>
    <dbReference type="NCBI Taxonomy" id="1785913"/>
    <lineage>
        <taxon>Bacteria</taxon>
        <taxon>Bacillati</taxon>
        <taxon>Actinomycetota</taxon>
        <taxon>Actinomycetes</taxon>
        <taxon>Micromonosporales</taxon>
        <taxon>Micromonosporaceae</taxon>
        <taxon>Actinorhabdospora</taxon>
    </lineage>
</organism>
<dbReference type="GO" id="GO:0031419">
    <property type="term" value="F:cobalamin binding"/>
    <property type="evidence" value="ECO:0007669"/>
    <property type="project" value="InterPro"/>
</dbReference>
<dbReference type="InterPro" id="IPR000551">
    <property type="entry name" value="MerR-type_HTH_dom"/>
</dbReference>
<protein>
    <submittedName>
        <fullName evidence="4">Transcriptional regulator</fullName>
    </submittedName>
</protein>
<dbReference type="Gene3D" id="1.10.1240.10">
    <property type="entry name" value="Methionine synthase domain"/>
    <property type="match status" value="1"/>
</dbReference>
<dbReference type="InterPro" id="IPR036594">
    <property type="entry name" value="Meth_synthase_dom"/>
</dbReference>
<reference evidence="4" key="1">
    <citation type="submission" date="2023-03" db="EMBL/GenBank/DDBJ databases">
        <title>Actinorhabdospora filicis NBRC 111898.</title>
        <authorList>
            <person name="Ichikawa N."/>
            <person name="Sato H."/>
            <person name="Tonouchi N."/>
        </authorList>
    </citation>
    <scope>NUCLEOTIDE SEQUENCE</scope>
    <source>
        <strain evidence="4">NBRC 111898</strain>
    </source>
</reference>